<dbReference type="EMBL" id="CP132976">
    <property type="protein sequence ID" value="WMD20902.1"/>
    <property type="molecule type" value="Genomic_DNA"/>
</dbReference>
<gene>
    <name evidence="2" type="ORF">RAS12_00595</name>
</gene>
<protein>
    <recommendedName>
        <fullName evidence="1">Phage neck terminator protein gp12-like domain-containing protein</fullName>
    </recommendedName>
</protein>
<dbReference type="RefSeq" id="WP_306944454.1">
    <property type="nucleotide sequence ID" value="NZ_CP132976.1"/>
</dbReference>
<feature type="domain" description="Phage neck terminator protein gp12-like" evidence="1">
    <location>
        <begin position="14"/>
        <end position="159"/>
    </location>
</feature>
<evidence type="ECO:0000313" key="2">
    <source>
        <dbReference type="EMBL" id="WMD20902.1"/>
    </source>
</evidence>
<proteinExistence type="predicted"/>
<dbReference type="Pfam" id="PF23961">
    <property type="entry name" value="Phage_tail_terminator_9"/>
    <property type="match status" value="1"/>
</dbReference>
<reference evidence="2 3" key="1">
    <citation type="submission" date="2023-08" db="EMBL/GenBank/DDBJ databases">
        <title>Achromobacter seleniivolatilans sp. nov., isolated from seleniferous soil.</title>
        <authorList>
            <person name="Zhang S."/>
            <person name="Li K."/>
            <person name="Peng J."/>
            <person name="Zhao Q."/>
            <person name="Wang H."/>
            <person name="Guo Y."/>
        </authorList>
    </citation>
    <scope>NUCLEOTIDE SEQUENCE [LARGE SCALE GENOMIC DNA]</scope>
    <source>
        <strain evidence="2 3">R39</strain>
    </source>
</reference>
<organism evidence="2 3">
    <name type="scientific">Achromobacter seleniivolatilans</name>
    <dbReference type="NCBI Taxonomy" id="3047478"/>
    <lineage>
        <taxon>Bacteria</taxon>
        <taxon>Pseudomonadati</taxon>
        <taxon>Pseudomonadota</taxon>
        <taxon>Betaproteobacteria</taxon>
        <taxon>Burkholderiales</taxon>
        <taxon>Alcaligenaceae</taxon>
        <taxon>Achromobacter</taxon>
    </lineage>
</organism>
<dbReference type="NCBIfam" id="NF047498">
    <property type="entry name" value="LIC_12616_fam"/>
    <property type="match status" value="1"/>
</dbReference>
<accession>A0ABY9M1N1</accession>
<evidence type="ECO:0000259" key="1">
    <source>
        <dbReference type="Pfam" id="PF23961"/>
    </source>
</evidence>
<sequence>MQPIHWDAMTPEDAIFELIRAAADGMPVLSAETIEPAPQPPYATLAVRWIDAGPAEEGQVDADGNQAMRDHRDATVELKSFGVAAFSVLDKLGLTLQHPDFEERAEALGLAVFDTGRLQNVPPEEGATFDFRRGALELGIRYSQTYTAFVGTIQTVTGVASTTGGITSAIDTSFTVKTPTAP</sequence>
<evidence type="ECO:0000313" key="3">
    <source>
        <dbReference type="Proteomes" id="UP001234798"/>
    </source>
</evidence>
<keyword evidence="3" id="KW-1185">Reference proteome</keyword>
<dbReference type="Proteomes" id="UP001234798">
    <property type="component" value="Chromosome"/>
</dbReference>
<name>A0ABY9M1N1_9BURK</name>
<dbReference type="InterPro" id="IPR057087">
    <property type="entry name" value="Gp12-like"/>
</dbReference>